<dbReference type="SUPFAM" id="SSF48452">
    <property type="entry name" value="TPR-like"/>
    <property type="match status" value="1"/>
</dbReference>
<gene>
    <name evidence="2" type="ORF">KE626_04010</name>
</gene>
<dbReference type="InterPro" id="IPR011990">
    <property type="entry name" value="TPR-like_helical_dom_sf"/>
</dbReference>
<dbReference type="Pfam" id="PF12771">
    <property type="entry name" value="SusD-like_2"/>
    <property type="match status" value="1"/>
</dbReference>
<proteinExistence type="predicted"/>
<keyword evidence="2" id="KW-0449">Lipoprotein</keyword>
<feature type="signal peptide" evidence="1">
    <location>
        <begin position="1"/>
        <end position="25"/>
    </location>
</feature>
<sequence length="502" mass="55794">MKRIYRKWMLAAVAAALLTTGCRKIDDLQKNPNVSDQASPKLLLTGIAYDMYDNAWSDYSYAHRMAQYFVLNFDYYGNQSYAWGAGSFDRYVTLRNVDRLEIEADKQGANLVTANYKAIAKFMRAWAYSRMASQMGDIPLSNAINASKGVYYPAYDKQKDVFKQCLQWLEESNTQLDSIIKVNPATTVEGDIFFSGDINKWRKAVNALSLRILIALSKKEGDAELNIKAKFNAIVSNPAKYPLMTENSDNLQMTYNSSDKSNNFPLFPTGGLFYVNRAPLCATWLDLLTAVKDARVFKIAQPASGIPDNPLDPFARYKGAKTGDIQSVVQDQTNQGKFASLNQAYWLKDASGIPCIQLGASETFFNIAEGINRGWATGDAAGAYKKGIELSAAFYGATEDPLFWAQPEVAYQGNNAAGLKQILTQKYVAFFGNSGYEAYYNYRRTGVPVFNIGPSNENGGLIPVRFSYPQSEYTNNGTNVKAAVQSQFGGADTRNDVMWLLK</sequence>
<dbReference type="EMBL" id="JAGTXB010000001">
    <property type="protein sequence ID" value="MBS0026470.1"/>
    <property type="molecule type" value="Genomic_DNA"/>
</dbReference>
<evidence type="ECO:0000313" key="3">
    <source>
        <dbReference type="Proteomes" id="UP000676386"/>
    </source>
</evidence>
<keyword evidence="3" id="KW-1185">Reference proteome</keyword>
<dbReference type="Gene3D" id="1.25.40.390">
    <property type="match status" value="1"/>
</dbReference>
<comment type="caution">
    <text evidence="2">The sequence shown here is derived from an EMBL/GenBank/DDBJ whole genome shotgun (WGS) entry which is preliminary data.</text>
</comment>
<name>A0ABS5IUE5_9BACT</name>
<evidence type="ECO:0000256" key="1">
    <source>
        <dbReference type="SAM" id="SignalP"/>
    </source>
</evidence>
<dbReference type="InterPro" id="IPR041662">
    <property type="entry name" value="SusD-like_2"/>
</dbReference>
<dbReference type="PROSITE" id="PS51257">
    <property type="entry name" value="PROKAR_LIPOPROTEIN"/>
    <property type="match status" value="1"/>
</dbReference>
<feature type="chain" id="PRO_5045366642" evidence="1">
    <location>
        <begin position="26"/>
        <end position="502"/>
    </location>
</feature>
<keyword evidence="1" id="KW-0732">Signal</keyword>
<protein>
    <submittedName>
        <fullName evidence="2">SusD/RagB family nutrient-binding outer membrane lipoprotein</fullName>
    </submittedName>
</protein>
<dbReference type="RefSeq" id="WP_211971576.1">
    <property type="nucleotide sequence ID" value="NZ_CBFHAM010000015.1"/>
</dbReference>
<organism evidence="2 3">
    <name type="scientific">Chitinophaga hostae</name>
    <dbReference type="NCBI Taxonomy" id="2831022"/>
    <lineage>
        <taxon>Bacteria</taxon>
        <taxon>Pseudomonadati</taxon>
        <taxon>Bacteroidota</taxon>
        <taxon>Chitinophagia</taxon>
        <taxon>Chitinophagales</taxon>
        <taxon>Chitinophagaceae</taxon>
        <taxon>Chitinophaga</taxon>
    </lineage>
</organism>
<reference evidence="2 3" key="1">
    <citation type="submission" date="2021-04" db="EMBL/GenBank/DDBJ databases">
        <title>Chitinophaga sp. nov., isolated from the rhizosphere soil.</title>
        <authorList>
            <person name="He S."/>
        </authorList>
    </citation>
    <scope>NUCLEOTIDE SEQUENCE [LARGE SCALE GENOMIC DNA]</scope>
    <source>
        <strain evidence="2 3">2R12</strain>
    </source>
</reference>
<accession>A0ABS5IUE5</accession>
<evidence type="ECO:0000313" key="2">
    <source>
        <dbReference type="EMBL" id="MBS0026470.1"/>
    </source>
</evidence>
<dbReference type="Proteomes" id="UP000676386">
    <property type="component" value="Unassembled WGS sequence"/>
</dbReference>